<organism evidence="3 4">
    <name type="scientific">Bacillus smithii 7_3_47FAA</name>
    <dbReference type="NCBI Taxonomy" id="665952"/>
    <lineage>
        <taxon>Bacteria</taxon>
        <taxon>Bacillati</taxon>
        <taxon>Bacillota</taxon>
        <taxon>Bacilli</taxon>
        <taxon>Bacillales</taxon>
        <taxon>Bacillaceae</taxon>
        <taxon>Bacillus</taxon>
    </lineage>
</organism>
<dbReference type="RefSeq" id="WP_004439945.1">
    <property type="nucleotide sequence ID" value="NZ_JH414765.1"/>
</dbReference>
<dbReference type="EMBL" id="ACWF01000172">
    <property type="protein sequence ID" value="EHL72193.1"/>
    <property type="molecule type" value="Genomic_DNA"/>
</dbReference>
<keyword evidence="2" id="KW-1133">Transmembrane helix</keyword>
<keyword evidence="2" id="KW-0472">Membrane</keyword>
<proteinExistence type="predicted"/>
<keyword evidence="4" id="KW-1185">Reference proteome</keyword>
<evidence type="ECO:0000256" key="2">
    <source>
        <dbReference type="SAM" id="Phobius"/>
    </source>
</evidence>
<reference evidence="3 4" key="1">
    <citation type="submission" date="2011-09" db="EMBL/GenBank/DDBJ databases">
        <title>The Genome Sequence of Bacillus smithii 7_3_47FAA.</title>
        <authorList>
            <consortium name="The Broad Institute Genome Sequencing Platform"/>
            <person name="Earl A."/>
            <person name="Ward D."/>
            <person name="Feldgarden M."/>
            <person name="Gevers D."/>
            <person name="Daigneault M."/>
            <person name="Strauss J."/>
            <person name="Allen-Vercoe E."/>
            <person name="Young S.K."/>
            <person name="Zeng Q."/>
            <person name="Gargeya S."/>
            <person name="Fitzgerald M."/>
            <person name="Haas B."/>
            <person name="Abouelleil A."/>
            <person name="Alvarado L."/>
            <person name="Arachchi H.M."/>
            <person name="Berlin A."/>
            <person name="Brown A."/>
            <person name="Chapman S.B."/>
            <person name="Chen Z."/>
            <person name="Dunbar C."/>
            <person name="Freedman E."/>
            <person name="Gearin G."/>
            <person name="Goldberg J."/>
            <person name="Griggs A."/>
            <person name="Gujja S."/>
            <person name="Heiman D."/>
            <person name="Howarth C."/>
            <person name="Larson L."/>
            <person name="Lui A."/>
            <person name="MacDonald P.J.P."/>
            <person name="Montmayeur A."/>
            <person name="Murphy C."/>
            <person name="Neiman D."/>
            <person name="Pearson M."/>
            <person name="Priest M."/>
            <person name="Roberts A."/>
            <person name="Saif S."/>
            <person name="Shea T."/>
            <person name="Shenoy N."/>
            <person name="Sisk P."/>
            <person name="Stolte C."/>
            <person name="Sykes S."/>
            <person name="Wortman J."/>
            <person name="Nusbaum C."/>
            <person name="Birren B."/>
        </authorList>
    </citation>
    <scope>NUCLEOTIDE SEQUENCE [LARGE SCALE GENOMIC DNA]</scope>
    <source>
        <strain evidence="3 4">7_3_47FAA</strain>
    </source>
</reference>
<feature type="coiled-coil region" evidence="1">
    <location>
        <begin position="33"/>
        <end position="60"/>
    </location>
</feature>
<keyword evidence="1" id="KW-0175">Coiled coil</keyword>
<dbReference type="PATRIC" id="fig|665952.3.peg.3625"/>
<comment type="caution">
    <text evidence="3">The sequence shown here is derived from an EMBL/GenBank/DDBJ whole genome shotgun (WGS) entry which is preliminary data.</text>
</comment>
<evidence type="ECO:0000313" key="3">
    <source>
        <dbReference type="EMBL" id="EHL72193.1"/>
    </source>
</evidence>
<evidence type="ECO:0008006" key="5">
    <source>
        <dbReference type="Google" id="ProtNLM"/>
    </source>
</evidence>
<name>G9QQV8_9BACI</name>
<sequence length="62" mass="7419">MNSINIGDVVFQLICFGLLVLFVLFIVWLFRSNKKRIRQLDRIEKKIEEMDEQIKKGHNGRQ</sequence>
<protein>
    <recommendedName>
        <fullName evidence="5">DUF4083 domain-containing protein</fullName>
    </recommendedName>
</protein>
<evidence type="ECO:0000256" key="1">
    <source>
        <dbReference type="SAM" id="Coils"/>
    </source>
</evidence>
<dbReference type="AlphaFoldDB" id="G9QQV8"/>
<gene>
    <name evidence="3" type="ORF">HMPREF1015_02381</name>
</gene>
<dbReference type="Proteomes" id="UP000011747">
    <property type="component" value="Unassembled WGS sequence"/>
</dbReference>
<feature type="transmembrane region" description="Helical" evidence="2">
    <location>
        <begin position="6"/>
        <end position="30"/>
    </location>
</feature>
<accession>G9QQV8</accession>
<keyword evidence="2" id="KW-0812">Transmembrane</keyword>
<dbReference type="HOGENOM" id="CLU_210513_0_0_9"/>
<evidence type="ECO:0000313" key="4">
    <source>
        <dbReference type="Proteomes" id="UP000011747"/>
    </source>
</evidence>